<dbReference type="SUPFAM" id="SSF69572">
    <property type="entry name" value="Activating enzymes of the ubiquitin-like proteins"/>
    <property type="match status" value="1"/>
</dbReference>
<dbReference type="Proteomes" id="UP000242850">
    <property type="component" value="Unassembled WGS sequence"/>
</dbReference>
<proteinExistence type="predicted"/>
<sequence>MFEENDIDRYKVEVDFEKLEKINSEILFQAYIDKINEHNIHAYCHDCDILIDKTSNINITTLLNNY</sequence>
<dbReference type="InterPro" id="IPR035985">
    <property type="entry name" value="Ubiquitin-activating_enz"/>
</dbReference>
<organism evidence="2 3">
    <name type="scientific">Caloramator fervidus</name>
    <dbReference type="NCBI Taxonomy" id="29344"/>
    <lineage>
        <taxon>Bacteria</taxon>
        <taxon>Bacillati</taxon>
        <taxon>Bacillota</taxon>
        <taxon>Clostridia</taxon>
        <taxon>Eubacteriales</taxon>
        <taxon>Clostridiaceae</taxon>
        <taxon>Caloramator</taxon>
    </lineage>
</organism>
<dbReference type="Gene3D" id="3.40.50.720">
    <property type="entry name" value="NAD(P)-binding Rossmann-like Domain"/>
    <property type="match status" value="1"/>
</dbReference>
<reference evidence="3" key="1">
    <citation type="submission" date="2016-10" db="EMBL/GenBank/DDBJ databases">
        <authorList>
            <person name="Varghese N."/>
            <person name="Submissions S."/>
        </authorList>
    </citation>
    <scope>NUCLEOTIDE SEQUENCE [LARGE SCALE GENOMIC DNA]</scope>
    <source>
        <strain evidence="3">DSM 5463</strain>
    </source>
</reference>
<feature type="domain" description="THIF-type NAD/FAD binding fold" evidence="1">
    <location>
        <begin position="2"/>
        <end position="65"/>
    </location>
</feature>
<name>A0A1H5UAN8_9CLOT</name>
<keyword evidence="3" id="KW-1185">Reference proteome</keyword>
<evidence type="ECO:0000259" key="1">
    <source>
        <dbReference type="Pfam" id="PF00899"/>
    </source>
</evidence>
<dbReference type="Pfam" id="PF00899">
    <property type="entry name" value="ThiF"/>
    <property type="match status" value="1"/>
</dbReference>
<protein>
    <submittedName>
        <fullName evidence="2">ThiF family protein</fullName>
    </submittedName>
</protein>
<dbReference type="AlphaFoldDB" id="A0A1H5UAN8"/>
<dbReference type="InterPro" id="IPR000594">
    <property type="entry name" value="ThiF_NAD_FAD-bd"/>
</dbReference>
<dbReference type="OrthoDB" id="9804286at2"/>
<dbReference type="EMBL" id="FNUK01000008">
    <property type="protein sequence ID" value="SEF72100.1"/>
    <property type="molecule type" value="Genomic_DNA"/>
</dbReference>
<dbReference type="RefSeq" id="WP_103895838.1">
    <property type="nucleotide sequence ID" value="NZ_FNUK01000008.1"/>
</dbReference>
<evidence type="ECO:0000313" key="3">
    <source>
        <dbReference type="Proteomes" id="UP000242850"/>
    </source>
</evidence>
<gene>
    <name evidence="2" type="ORF">SAMN05660865_00853</name>
</gene>
<dbReference type="GO" id="GO:0008641">
    <property type="term" value="F:ubiquitin-like modifier activating enzyme activity"/>
    <property type="evidence" value="ECO:0007669"/>
    <property type="project" value="InterPro"/>
</dbReference>
<evidence type="ECO:0000313" key="2">
    <source>
        <dbReference type="EMBL" id="SEF72100.1"/>
    </source>
</evidence>
<accession>A0A1H5UAN8</accession>